<dbReference type="HOGENOM" id="CLU_062618_6_4_11"/>
<dbReference type="Gene3D" id="1.10.10.10">
    <property type="entry name" value="Winged helix-like DNA-binding domain superfamily/Winged helix DNA-binding domain"/>
    <property type="match status" value="1"/>
</dbReference>
<organism evidence="4 5">
    <name type="scientific">Corynebacterium camporealensis</name>
    <dbReference type="NCBI Taxonomy" id="161896"/>
    <lineage>
        <taxon>Bacteria</taxon>
        <taxon>Bacillati</taxon>
        <taxon>Actinomycetota</taxon>
        <taxon>Actinomycetes</taxon>
        <taxon>Mycobacteriales</taxon>
        <taxon>Corynebacteriaceae</taxon>
        <taxon>Corynebacterium</taxon>
    </lineage>
</organism>
<dbReference type="GO" id="GO:0003700">
    <property type="term" value="F:DNA-binding transcription factor activity"/>
    <property type="evidence" value="ECO:0007669"/>
    <property type="project" value="TreeGrafter"/>
</dbReference>
<dbReference type="EMBL" id="CP011311">
    <property type="protein sequence ID" value="AKE38917.1"/>
    <property type="molecule type" value="Genomic_DNA"/>
</dbReference>
<dbReference type="PATRIC" id="fig|161896.4.peg.928"/>
<evidence type="ECO:0000313" key="5">
    <source>
        <dbReference type="Proteomes" id="UP000033566"/>
    </source>
</evidence>
<dbReference type="KEGG" id="ccj:UL81_04720"/>
<evidence type="ECO:0000256" key="1">
    <source>
        <dbReference type="ARBA" id="ARBA00023015"/>
    </source>
</evidence>
<dbReference type="Gene3D" id="3.30.450.40">
    <property type="match status" value="1"/>
</dbReference>
<evidence type="ECO:0000313" key="4">
    <source>
        <dbReference type="EMBL" id="AKE38917.1"/>
    </source>
</evidence>
<dbReference type="STRING" id="161896.UL81_04720"/>
<dbReference type="InterPro" id="IPR036388">
    <property type="entry name" value="WH-like_DNA-bd_sf"/>
</dbReference>
<gene>
    <name evidence="4" type="ORF">UL81_04720</name>
</gene>
<keyword evidence="1" id="KW-0805">Transcription regulation</keyword>
<dbReference type="InterPro" id="IPR014757">
    <property type="entry name" value="Tscrpt_reg_IclR_C"/>
</dbReference>
<dbReference type="SUPFAM" id="SSF46785">
    <property type="entry name" value="Winged helix' DNA-binding domain"/>
    <property type="match status" value="1"/>
</dbReference>
<dbReference type="PROSITE" id="PS51077">
    <property type="entry name" value="HTH_ICLR"/>
    <property type="match status" value="1"/>
</dbReference>
<dbReference type="InterPro" id="IPR036390">
    <property type="entry name" value="WH_DNA-bd_sf"/>
</dbReference>
<dbReference type="Proteomes" id="UP000033566">
    <property type="component" value="Chromosome"/>
</dbReference>
<dbReference type="Pfam" id="PF01614">
    <property type="entry name" value="IclR_C"/>
    <property type="match status" value="1"/>
</dbReference>
<sequence length="246" mass="26761">MSRSQVPAARNVLAILQLLSNIETPISASRIRAELDLPRSTTYHLLNEMVEAGFVMHLPEHRTYGLGFAAYDMAAAYSSQQPLVRLATRPLEKAATSVGGSGHLSRLAGSEVVYLQEVRAPGAPSLVTDKGVRLQAHRTASGRVMLAHLPEHEARAAYSTSGEVGEYRKLKLRLAEVRARGWELESEEIARGQATVAVPVLDHLDRPAAALAVTHPVSLSKAAVEQVLQEITRLAETISVKMYRSN</sequence>
<dbReference type="InterPro" id="IPR005471">
    <property type="entry name" value="Tscrpt_reg_IclR_N"/>
</dbReference>
<keyword evidence="3" id="KW-0804">Transcription</keyword>
<name>A0A0F6QVM9_9CORY</name>
<dbReference type="InterPro" id="IPR029016">
    <property type="entry name" value="GAF-like_dom_sf"/>
</dbReference>
<dbReference type="PANTHER" id="PTHR30136:SF35">
    <property type="entry name" value="HTH-TYPE TRANSCRIPTIONAL REGULATOR RV1719"/>
    <property type="match status" value="1"/>
</dbReference>
<dbReference type="SUPFAM" id="SSF55781">
    <property type="entry name" value="GAF domain-like"/>
    <property type="match status" value="1"/>
</dbReference>
<accession>A0A0F6QVM9</accession>
<reference evidence="4 5" key="1">
    <citation type="journal article" date="2015" name="Genome Announc.">
        <title>Complete Genome Sequence of Corynebacterium camporealensis DSM 44610, Isolated from the Milk of a Manchega Sheep with Subclinical Mastitis.</title>
        <authorList>
            <person name="Ruckert C."/>
            <person name="Albersmeier A."/>
            <person name="Winkler A."/>
            <person name="Tauch A."/>
        </authorList>
    </citation>
    <scope>NUCLEOTIDE SEQUENCE [LARGE SCALE GENOMIC DNA]</scope>
    <source>
        <strain evidence="4 5">DSM 44610</strain>
    </source>
</reference>
<protein>
    <submittedName>
        <fullName evidence="4">Transcriptional regulator, IclR family</fullName>
    </submittedName>
</protein>
<dbReference type="PROSITE" id="PS51078">
    <property type="entry name" value="ICLR_ED"/>
    <property type="match status" value="1"/>
</dbReference>
<keyword evidence="5" id="KW-1185">Reference proteome</keyword>
<keyword evidence="2" id="KW-0238">DNA-binding</keyword>
<dbReference type="SMART" id="SM00346">
    <property type="entry name" value="HTH_ICLR"/>
    <property type="match status" value="1"/>
</dbReference>
<evidence type="ECO:0000256" key="2">
    <source>
        <dbReference type="ARBA" id="ARBA00023125"/>
    </source>
</evidence>
<dbReference type="Pfam" id="PF09339">
    <property type="entry name" value="HTH_IclR"/>
    <property type="match status" value="1"/>
</dbReference>
<dbReference type="AlphaFoldDB" id="A0A0F6QVM9"/>
<dbReference type="InterPro" id="IPR050707">
    <property type="entry name" value="HTH_MetabolicPath_Reg"/>
</dbReference>
<dbReference type="GO" id="GO:0045892">
    <property type="term" value="P:negative regulation of DNA-templated transcription"/>
    <property type="evidence" value="ECO:0007669"/>
    <property type="project" value="TreeGrafter"/>
</dbReference>
<dbReference type="GO" id="GO:0003677">
    <property type="term" value="F:DNA binding"/>
    <property type="evidence" value="ECO:0007669"/>
    <property type="project" value="UniProtKB-KW"/>
</dbReference>
<evidence type="ECO:0000256" key="3">
    <source>
        <dbReference type="ARBA" id="ARBA00023163"/>
    </source>
</evidence>
<dbReference type="PANTHER" id="PTHR30136">
    <property type="entry name" value="HELIX-TURN-HELIX TRANSCRIPTIONAL REGULATOR, ICLR FAMILY"/>
    <property type="match status" value="1"/>
</dbReference>
<proteinExistence type="predicted"/>